<evidence type="ECO:0000256" key="3">
    <source>
        <dbReference type="ARBA" id="ARBA00023004"/>
    </source>
</evidence>
<keyword evidence="3" id="KW-0408">Iron</keyword>
<gene>
    <name evidence="6" type="ORF">HK100_003978</name>
</gene>
<keyword evidence="1" id="KW-0479">Metal-binding</keyword>
<dbReference type="CDD" id="cd16630">
    <property type="entry name" value="RING-HC_RBR_RNF216"/>
    <property type="match status" value="1"/>
</dbReference>
<dbReference type="Pfam" id="PF07847">
    <property type="entry name" value="PCO_ADO"/>
    <property type="match status" value="1"/>
</dbReference>
<feature type="compositionally biased region" description="Low complexity" evidence="4">
    <location>
        <begin position="496"/>
        <end position="507"/>
    </location>
</feature>
<dbReference type="CDD" id="cd20289">
    <property type="entry name" value="cupin_ADO"/>
    <property type="match status" value="1"/>
</dbReference>
<evidence type="ECO:0000256" key="1">
    <source>
        <dbReference type="ARBA" id="ARBA00022723"/>
    </source>
</evidence>
<dbReference type="PANTHER" id="PTHR22966:SF61">
    <property type="entry name" value="2-AMINOETHANETHIOL DIOXYGENASE"/>
    <property type="match status" value="1"/>
</dbReference>
<dbReference type="PANTHER" id="PTHR22966">
    <property type="entry name" value="2-AMINOETHANETHIOL DIOXYGENASE"/>
    <property type="match status" value="1"/>
</dbReference>
<dbReference type="InterPro" id="IPR014710">
    <property type="entry name" value="RmlC-like_jellyroll"/>
</dbReference>
<dbReference type="SUPFAM" id="SSF51182">
    <property type="entry name" value="RmlC-like cupins"/>
    <property type="match status" value="1"/>
</dbReference>
<dbReference type="InterPro" id="IPR013083">
    <property type="entry name" value="Znf_RING/FYVE/PHD"/>
</dbReference>
<feature type="compositionally biased region" description="Low complexity" evidence="4">
    <location>
        <begin position="280"/>
        <end position="293"/>
    </location>
</feature>
<dbReference type="InterPro" id="IPR047544">
    <property type="entry name" value="RING-HC_RBR_RNF216"/>
</dbReference>
<keyword evidence="2" id="KW-0560">Oxidoreductase</keyword>
<dbReference type="EMBL" id="JADGJH010000203">
    <property type="protein sequence ID" value="KAJ3133947.1"/>
    <property type="molecule type" value="Genomic_DNA"/>
</dbReference>
<keyword evidence="7" id="KW-1185">Reference proteome</keyword>
<feature type="region of interest" description="Disordered" evidence="4">
    <location>
        <begin position="896"/>
        <end position="918"/>
    </location>
</feature>
<dbReference type="AlphaFoldDB" id="A0AAD5T7E6"/>
<dbReference type="Gene3D" id="2.60.120.10">
    <property type="entry name" value="Jelly Rolls"/>
    <property type="match status" value="1"/>
</dbReference>
<dbReference type="InterPro" id="IPR012864">
    <property type="entry name" value="PCO/ADO"/>
</dbReference>
<accession>A0AAD5T7E6</accession>
<organism evidence="6 7">
    <name type="scientific">Physocladia obscura</name>
    <dbReference type="NCBI Taxonomy" id="109957"/>
    <lineage>
        <taxon>Eukaryota</taxon>
        <taxon>Fungi</taxon>
        <taxon>Fungi incertae sedis</taxon>
        <taxon>Chytridiomycota</taxon>
        <taxon>Chytridiomycota incertae sedis</taxon>
        <taxon>Chytridiomycetes</taxon>
        <taxon>Chytridiales</taxon>
        <taxon>Chytriomycetaceae</taxon>
        <taxon>Physocladia</taxon>
    </lineage>
</organism>
<name>A0AAD5T7E6_9FUNG</name>
<evidence type="ECO:0000256" key="4">
    <source>
        <dbReference type="SAM" id="MobiDB-lite"/>
    </source>
</evidence>
<feature type="region of interest" description="Disordered" evidence="4">
    <location>
        <begin position="271"/>
        <end position="294"/>
    </location>
</feature>
<evidence type="ECO:0000313" key="6">
    <source>
        <dbReference type="EMBL" id="KAJ3133947.1"/>
    </source>
</evidence>
<dbReference type="GO" id="GO:0016702">
    <property type="term" value="F:oxidoreductase activity, acting on single donors with incorporation of molecular oxygen, incorporation of two atoms of oxygen"/>
    <property type="evidence" value="ECO:0007669"/>
    <property type="project" value="InterPro"/>
</dbReference>
<dbReference type="Gene3D" id="3.30.40.10">
    <property type="entry name" value="Zinc/RING finger domain, C3HC4 (zinc finger)"/>
    <property type="match status" value="1"/>
</dbReference>
<comment type="caution">
    <text evidence="6">The sequence shown here is derived from an EMBL/GenBank/DDBJ whole genome shotgun (WGS) entry which is preliminary data.</text>
</comment>
<dbReference type="InterPro" id="IPR011051">
    <property type="entry name" value="RmlC_Cupin_sf"/>
</dbReference>
<protein>
    <recommendedName>
        <fullName evidence="5">E3 ubiquitin-protein ligase RNF216 RING finger HC subclass domain-containing protein</fullName>
    </recommendedName>
</protein>
<feature type="region of interest" description="Disordered" evidence="4">
    <location>
        <begin position="482"/>
        <end position="507"/>
    </location>
</feature>
<evidence type="ECO:0000313" key="7">
    <source>
        <dbReference type="Proteomes" id="UP001211907"/>
    </source>
</evidence>
<evidence type="ECO:0000259" key="5">
    <source>
        <dbReference type="Pfam" id="PF26191"/>
    </source>
</evidence>
<dbReference type="GO" id="GO:0046872">
    <property type="term" value="F:metal ion binding"/>
    <property type="evidence" value="ECO:0007669"/>
    <property type="project" value="UniProtKB-KW"/>
</dbReference>
<feature type="domain" description="E3 ubiquitin-protein ligase RNF216 RING finger HC subclass" evidence="5">
    <location>
        <begin position="670"/>
        <end position="704"/>
    </location>
</feature>
<dbReference type="Proteomes" id="UP001211907">
    <property type="component" value="Unassembled WGS sequence"/>
</dbReference>
<sequence length="918" mass="102062">MLLKALSLLSNELFTIPRHHPSSAELEQTITALLDRLKLPLLNITLPPVAPIEFYKIHESQDFEIGVFVLKQGATMPIHDHPGMTVFTKLVYGELHVKKYELIPAAKSETTVIAGLDDHDNQCRYARIETDEICSSDSLPSPTIFKIVPGDEGANLHSFTALSKYAVIFDVMGPPYADGERNITYYREKMVFKVQPTMTTTKIEDKKVESIKRRPQQALKRKRDEVNGHGDVFVRLDENPDDDLNQQSALKYPMLLPPSPAFSSSSVFARELPSNNQSRPSSASKPATPPKTTDIMPAQAENFASLLLPQKHTKIAILQPDGSVELEIVERKYNGLSANDYKKLLSKFKTRKQRYVAGGINKAQEVIRVCNNIAAAFHSAIMPASMATSTSALALGDTSGRTDDDYSDDENGLAIRVVEFSNTSNTGIKTSRSSSIKSKEFGNIISTLGKRISNGVTKHAMLSLPTHIPPSATAIATMANNNSNARRTTPSPLQPSPQLAPSSLASASSSLSGSVSASSLSAITTNSFTNNNIGNNKSISSRISNFISKKKNNKNQNSLFRKFRTLDAMDNNSNSNETNNINSIENKNPHESSLIFAASLFPDADPDWLKLQLRTANSPRDAVNTILELNGVYPKRQTDSHCKFELNLTNRLVGKDENHDDCQEGEEDNMECGCCYMYLPIEKMTQCEDGHLFCLECARRAAENLIGLRKTALTCLETGGCKFLFPRVEIVRFLTPLVLSGYDRLVQEENLRIASISDLESCPFCDFAIIMPTDRNIDKLFACKIITGYDHFRSKDGSKNMCVLWDNSVERNAKEVKEASKKATREAKLLNPEVEEKDLHIEAFVDPQPPVKWHAVPIPARNRIVPAIVVQNQDHMPQVRLRLGQVEEQSHQKHIAAVDRHLPKMRPKQGESKQWYAA</sequence>
<dbReference type="Pfam" id="PF26191">
    <property type="entry name" value="RING-HC_RBR_RNF216"/>
    <property type="match status" value="1"/>
</dbReference>
<proteinExistence type="predicted"/>
<evidence type="ECO:0000256" key="2">
    <source>
        <dbReference type="ARBA" id="ARBA00023002"/>
    </source>
</evidence>
<reference evidence="6" key="1">
    <citation type="submission" date="2020-05" db="EMBL/GenBank/DDBJ databases">
        <title>Phylogenomic resolution of chytrid fungi.</title>
        <authorList>
            <person name="Stajich J.E."/>
            <person name="Amses K."/>
            <person name="Simmons R."/>
            <person name="Seto K."/>
            <person name="Myers J."/>
            <person name="Bonds A."/>
            <person name="Quandt C.A."/>
            <person name="Barry K."/>
            <person name="Liu P."/>
            <person name="Grigoriev I."/>
            <person name="Longcore J.E."/>
            <person name="James T.Y."/>
        </authorList>
    </citation>
    <scope>NUCLEOTIDE SEQUENCE</scope>
    <source>
        <strain evidence="6">JEL0513</strain>
    </source>
</reference>